<feature type="non-terminal residue" evidence="3">
    <location>
        <position position="1"/>
    </location>
</feature>
<feature type="region of interest" description="Disordered" evidence="1">
    <location>
        <begin position="74"/>
        <end position="99"/>
    </location>
</feature>
<feature type="domain" description="SRR1-like" evidence="2">
    <location>
        <begin position="192"/>
        <end position="297"/>
    </location>
</feature>
<evidence type="ECO:0000259" key="2">
    <source>
        <dbReference type="Pfam" id="PF07985"/>
    </source>
</evidence>
<proteinExistence type="predicted"/>
<evidence type="ECO:0000256" key="1">
    <source>
        <dbReference type="SAM" id="MobiDB-lite"/>
    </source>
</evidence>
<dbReference type="EMBL" id="JAADJZ010000007">
    <property type="protein sequence ID" value="KAF2873842.1"/>
    <property type="molecule type" value="Genomic_DNA"/>
</dbReference>
<dbReference type="PANTHER" id="PTHR42080:SF1">
    <property type="entry name" value="SRR1-LIKE DOMAIN-CONTAINING PROTEIN"/>
    <property type="match status" value="1"/>
</dbReference>
<dbReference type="PANTHER" id="PTHR42080">
    <property type="entry name" value="SRR1 DOMAIN-CONTAINING PROTEIN"/>
    <property type="match status" value="1"/>
</dbReference>
<sequence length="392" mass="44550">DDNDDDEENRLSPYETTPVDLLALDDHATPIFTRAVLKEIAAHKAKLIAHYAQRPEARTLQTLTRKDRHGNDWTIWTASQRDGDHKDKDSANAPNRDPNSVGIDYRCRVHLHPSKILGADHYNGALLHSEGPKSPPPFSFSNYYCPRDMQHLNPERMAVWRRRLVATKHLWKASQCRVEIGTMFRDAVPWVAPIRKIVCIGLGSLGSGSDDWYACVMQYMAAFTIKTTLDAAYAKTNPGCEPIRIIAQDPNYMGKDRVLLNGLFDPSGREKIDFVNDPHGLLAIDEQTLVMTAFLPHGVPLMQIVADMFPPGGGPAGFICDRMDLNVQQRMYSLRDRSSPGVARMLLQGRQYRNLTAAFDWHVPEPKLLEDVYGARDRGRWYWLRDMSLWLK</sequence>
<name>A0A7C8MI27_9PLEO</name>
<reference evidence="3 4" key="1">
    <citation type="submission" date="2020-01" db="EMBL/GenBank/DDBJ databases">
        <authorList>
            <consortium name="DOE Joint Genome Institute"/>
            <person name="Haridas S."/>
            <person name="Albert R."/>
            <person name="Binder M."/>
            <person name="Bloem J."/>
            <person name="Labutti K."/>
            <person name="Salamov A."/>
            <person name="Andreopoulos B."/>
            <person name="Baker S.E."/>
            <person name="Barry K."/>
            <person name="Bills G."/>
            <person name="Bluhm B.H."/>
            <person name="Cannon C."/>
            <person name="Castanera R."/>
            <person name="Culley D.E."/>
            <person name="Daum C."/>
            <person name="Ezra D."/>
            <person name="Gonzalez J.B."/>
            <person name="Henrissat B."/>
            <person name="Kuo A."/>
            <person name="Liang C."/>
            <person name="Lipzen A."/>
            <person name="Lutzoni F."/>
            <person name="Magnuson J."/>
            <person name="Mondo S."/>
            <person name="Nolan M."/>
            <person name="Ohm R."/>
            <person name="Pangilinan J."/>
            <person name="Park H.-J.H."/>
            <person name="Ramirez L."/>
            <person name="Alfaro M."/>
            <person name="Sun H."/>
            <person name="Tritt A."/>
            <person name="Yoshinaga Y."/>
            <person name="Zwiers L.-H.L."/>
            <person name="Turgeon B.G."/>
            <person name="Goodwin S.B."/>
            <person name="Spatafora J.W."/>
            <person name="Crous P.W."/>
            <person name="Grigoriev I.V."/>
        </authorList>
    </citation>
    <scope>NUCLEOTIDE SEQUENCE [LARGE SCALE GENOMIC DNA]</scope>
    <source>
        <strain evidence="3 4">CBS 611.86</strain>
    </source>
</reference>
<accession>A0A7C8MI27</accession>
<dbReference type="InterPro" id="IPR012942">
    <property type="entry name" value="SRR1-like"/>
</dbReference>
<feature type="compositionally biased region" description="Basic and acidic residues" evidence="1">
    <location>
        <begin position="81"/>
        <end position="90"/>
    </location>
</feature>
<dbReference type="Pfam" id="PF07985">
    <property type="entry name" value="SRR1"/>
    <property type="match status" value="1"/>
</dbReference>
<comment type="caution">
    <text evidence="3">The sequence shown here is derived from an EMBL/GenBank/DDBJ whole genome shotgun (WGS) entry which is preliminary data.</text>
</comment>
<protein>
    <recommendedName>
        <fullName evidence="2">SRR1-like domain-containing protein</fullName>
    </recommendedName>
</protein>
<gene>
    <name evidence="3" type="ORF">BDV95DRAFT_467935</name>
</gene>
<dbReference type="OrthoDB" id="5230585at2759"/>
<feature type="non-terminal residue" evidence="3">
    <location>
        <position position="392"/>
    </location>
</feature>
<evidence type="ECO:0000313" key="3">
    <source>
        <dbReference type="EMBL" id="KAF2873842.1"/>
    </source>
</evidence>
<organism evidence="3 4">
    <name type="scientific">Massariosphaeria phaeospora</name>
    <dbReference type="NCBI Taxonomy" id="100035"/>
    <lineage>
        <taxon>Eukaryota</taxon>
        <taxon>Fungi</taxon>
        <taxon>Dikarya</taxon>
        <taxon>Ascomycota</taxon>
        <taxon>Pezizomycotina</taxon>
        <taxon>Dothideomycetes</taxon>
        <taxon>Pleosporomycetidae</taxon>
        <taxon>Pleosporales</taxon>
        <taxon>Pleosporales incertae sedis</taxon>
        <taxon>Massariosphaeria</taxon>
    </lineage>
</organism>
<keyword evidence="4" id="KW-1185">Reference proteome</keyword>
<evidence type="ECO:0000313" key="4">
    <source>
        <dbReference type="Proteomes" id="UP000481861"/>
    </source>
</evidence>
<dbReference type="Proteomes" id="UP000481861">
    <property type="component" value="Unassembled WGS sequence"/>
</dbReference>
<dbReference type="AlphaFoldDB" id="A0A7C8MI27"/>